<organism evidence="5 6">
    <name type="scientific">Weissella jogaejeotgali</name>
    <dbReference type="NCBI Taxonomy" id="1631871"/>
    <lineage>
        <taxon>Bacteria</taxon>
        <taxon>Bacillati</taxon>
        <taxon>Bacillota</taxon>
        <taxon>Bacilli</taxon>
        <taxon>Lactobacillales</taxon>
        <taxon>Lactobacillaceae</taxon>
        <taxon>Weissella</taxon>
    </lineage>
</organism>
<dbReference type="RefSeq" id="WP_075270383.1">
    <property type="nucleotide sequence ID" value="NZ_CP014332.1"/>
</dbReference>
<dbReference type="GO" id="GO:0003677">
    <property type="term" value="F:DNA binding"/>
    <property type="evidence" value="ECO:0007669"/>
    <property type="project" value="UniProtKB-KW"/>
</dbReference>
<dbReference type="InterPro" id="IPR036390">
    <property type="entry name" value="WH_DNA-bd_sf"/>
</dbReference>
<keyword evidence="3" id="KW-0238">DNA-binding</keyword>
<evidence type="ECO:0000256" key="4">
    <source>
        <dbReference type="ARBA" id="ARBA00023163"/>
    </source>
</evidence>
<dbReference type="STRING" id="1631871.FOL01_1791"/>
<keyword evidence="2" id="KW-0805">Transcription regulation</keyword>
<dbReference type="EMBL" id="CP014332">
    <property type="protein sequence ID" value="APS42650.1"/>
    <property type="molecule type" value="Genomic_DNA"/>
</dbReference>
<evidence type="ECO:0000256" key="3">
    <source>
        <dbReference type="ARBA" id="ARBA00023125"/>
    </source>
</evidence>
<accession>A0A1L6RDU3</accession>
<dbReference type="InterPro" id="IPR014071">
    <property type="entry name" value="Cu_transp_CopY/TcrY"/>
</dbReference>
<name>A0A1L6RDU3_9LACO</name>
<proteinExistence type="inferred from homology"/>
<protein>
    <submittedName>
        <fullName evidence="5">Negative transcriptional regulator-copper transport operon</fullName>
    </submittedName>
</protein>
<keyword evidence="6" id="KW-1185">Reference proteome</keyword>
<comment type="similarity">
    <text evidence="1">Belongs to the BlaI transcriptional regulatory family.</text>
</comment>
<dbReference type="KEGG" id="wjo:FOL01_1791"/>
<evidence type="ECO:0000313" key="6">
    <source>
        <dbReference type="Proteomes" id="UP000185473"/>
    </source>
</evidence>
<evidence type="ECO:0000256" key="2">
    <source>
        <dbReference type="ARBA" id="ARBA00023015"/>
    </source>
</evidence>
<evidence type="ECO:0000256" key="1">
    <source>
        <dbReference type="ARBA" id="ARBA00011046"/>
    </source>
</evidence>
<dbReference type="InterPro" id="IPR036388">
    <property type="entry name" value="WH-like_DNA-bd_sf"/>
</dbReference>
<dbReference type="SUPFAM" id="SSF46785">
    <property type="entry name" value="Winged helix' DNA-binding domain"/>
    <property type="match status" value="1"/>
</dbReference>
<dbReference type="NCBIfam" id="TIGR02698">
    <property type="entry name" value="CopY_TcrY"/>
    <property type="match status" value="1"/>
</dbReference>
<dbReference type="Pfam" id="PF03965">
    <property type="entry name" value="Penicillinase_R"/>
    <property type="match status" value="1"/>
</dbReference>
<keyword evidence="4" id="KW-0804">Transcription</keyword>
<dbReference type="GO" id="GO:0045892">
    <property type="term" value="P:negative regulation of DNA-templated transcription"/>
    <property type="evidence" value="ECO:0007669"/>
    <property type="project" value="InterPro"/>
</dbReference>
<sequence length="150" mass="17119">MAQAQDMSTAEWELMRVIWTMHEAGSSDIIRVIQSKKDWTESTIKTLLRRLVKKEALTTRKVGRKFIYQPLIGEEEAMDQMTAETFDRLCRMKRGHAIAKLVADTTLSQTDIQELQQILAEKVTTAPEKVACDCIAPMSCENCEDHPMMV</sequence>
<dbReference type="OrthoDB" id="1849040at2"/>
<dbReference type="Gene3D" id="1.10.10.10">
    <property type="entry name" value="Winged helix-like DNA-binding domain superfamily/Winged helix DNA-binding domain"/>
    <property type="match status" value="1"/>
</dbReference>
<dbReference type="AlphaFoldDB" id="A0A1L6RDU3"/>
<reference evidence="5 6" key="1">
    <citation type="submission" date="2016-02" db="EMBL/GenBank/DDBJ databases">
        <title>Complete Genome Sequence of Weissella jogaejeotgali FOL01.</title>
        <authorList>
            <person name="Lee J.-H."/>
            <person name="Ku H.-J."/>
        </authorList>
    </citation>
    <scope>NUCLEOTIDE SEQUENCE [LARGE SCALE GENOMIC DNA]</scope>
    <source>
        <strain evidence="5 6">FOL01</strain>
    </source>
</reference>
<dbReference type="Proteomes" id="UP000185473">
    <property type="component" value="Chromosome"/>
</dbReference>
<gene>
    <name evidence="5" type="ORF">FOL01_1791</name>
</gene>
<dbReference type="InterPro" id="IPR005650">
    <property type="entry name" value="BlaI_family"/>
</dbReference>
<evidence type="ECO:0000313" key="5">
    <source>
        <dbReference type="EMBL" id="APS42650.1"/>
    </source>
</evidence>
<dbReference type="PIRSF" id="PIRSF019455">
    <property type="entry name" value="CopR_AtkY"/>
    <property type="match status" value="1"/>
</dbReference>